<protein>
    <submittedName>
        <fullName evidence="2">Uncharacterized protein</fullName>
    </submittedName>
</protein>
<proteinExistence type="predicted"/>
<feature type="region of interest" description="Disordered" evidence="1">
    <location>
        <begin position="248"/>
        <end position="283"/>
    </location>
</feature>
<dbReference type="Proteomes" id="UP000327013">
    <property type="component" value="Unassembled WGS sequence"/>
</dbReference>
<dbReference type="InterPro" id="IPR013176">
    <property type="entry name" value="Ccz1"/>
</dbReference>
<feature type="region of interest" description="Disordered" evidence="1">
    <location>
        <begin position="872"/>
        <end position="902"/>
    </location>
</feature>
<sequence length="1307" mass="141305">MPPNEVTPARVVPAHLDFLAIYNPSLGPTDATEKDQIVFYWSKIQHDPFQSQNKDRDAAQTARDTANEQLRQVGLAQGVVHFARRRSGRVHRHREASHCVAGDRTRLVDPRVLPIATKQSEPDKPTIEYSAREVTPPALLLSQLVVARRIFELHHGPSLSDLYKRVKRTKFCNLLDIYWTTFARDWDVLLHGNPAADLFNGIKLAAGGELGMGVGEEDWGSGERDVLEDLVRNTEGLEDLIVSRFGHVAQKRPPSTPDNGSKDAMQDSDTATPADTWLGSLRQPEPMDGVVFTGVGALSRASLRSLSAWTSSIYTYGDDAYGILDNPTSGRRNRRRQSSYQSMTGSEVPPRYQRGNTDDTITEKGFAAAAQAEAQLVAKEAVETKAQREPPEEAAEKDPKSRQQDGLEFGANPDQSEADVPKLDADQNSAITSTRTSHGPSIPPPIVSAAEDALQVATEQAEEAAKRRMEQEKGQQESRSAKGYVGNEKWSKYLTLGYGSAWSIPGLQRETTMTRSDSVHPAGDLPETSSMAHRRTKPSDSFVPPQNAISDTVDAQTPSSNGRYLVGLKGNLDDPQHGSPNDSDSDESNDRLVLRTIHVGINVPDKSGTARSGASSFANSSQSIRGGDGSIMSVVEVKRRRVVVYINQPFIFTFIFDPSSAQHHLAMPSFFRTLHTNLIPLHKPLLASTSPSNVASRLSSFLPVPTPYLNDNTSGSPIFDLVYDPYNFTVHTSIPNIPLPGTLAAEGLGPAAHLLESESGDRPLQLWTRIEALSVHTQILNAYAETRRQDGDREHQAKTSRGWWVVWMRLTATSTCDSAMQGHGSSMDSEGFREAILIRRASDHLPAHRAGGGAGAAGQSRVTSGMLGRWGRDRAASEGGAGSLLEAGQHGGGSRGWGPSRITEGIGVDARKYVETSFSSSRRCISQRTQRIAHEIQAPRNHNALLPTSTLARDLQRPLYILRNPYTTRNAQRQHFTSKLLHRHRLHPRHPRHSPKLSDYDAIAPLHERFQHRRQRPPSRQRQHPHHRPAVPPYVGADVARQRLPRREGGEAGAQSCAEGVWRHGLDRSELGQDGGQHGGSASQIATLGGLESGVVGRGLPWSRGGFEDSDAVFRGDAVDDGEDFGVIAGVDDARRGGVTGFDDAGFVLGDGGDGVAEEGLVVEADVGDDGGQQLRGAQDVGRVGQAAHATLDDGDLHALAGEDLEGGGGEELEFRGADGLGVVTGFDGSLDLVENGGGDGCPVDGDAVPAVNKMWRSEAAYGSHAGMLESVREGCADGAFAIRAGDVDGPPGEFGPDEQTGYPLET</sequence>
<comment type="caution">
    <text evidence="2">The sequence shown here is derived from an EMBL/GenBank/DDBJ whole genome shotgun (WGS) entry which is preliminary data.</text>
</comment>
<evidence type="ECO:0000313" key="3">
    <source>
        <dbReference type="Proteomes" id="UP000327013"/>
    </source>
</evidence>
<evidence type="ECO:0000313" key="2">
    <source>
        <dbReference type="EMBL" id="KAB8606254.1"/>
    </source>
</evidence>
<name>A0A5N6L3A6_9ROSI</name>
<feature type="region of interest" description="Disordered" evidence="1">
    <location>
        <begin position="512"/>
        <end position="589"/>
    </location>
</feature>
<evidence type="ECO:0000256" key="1">
    <source>
        <dbReference type="SAM" id="MobiDB-lite"/>
    </source>
</evidence>
<feature type="region of interest" description="Disordered" evidence="1">
    <location>
        <begin position="1287"/>
        <end position="1307"/>
    </location>
</feature>
<feature type="region of interest" description="Disordered" evidence="1">
    <location>
        <begin position="380"/>
        <end position="420"/>
    </location>
</feature>
<reference evidence="2 3" key="1">
    <citation type="submission" date="2019-06" db="EMBL/GenBank/DDBJ databases">
        <title>A chromosomal-level reference genome of Carpinus fangiana (Coryloideae, Betulaceae).</title>
        <authorList>
            <person name="Yang X."/>
            <person name="Wang Z."/>
            <person name="Zhang L."/>
            <person name="Hao G."/>
            <person name="Liu J."/>
            <person name="Yang Y."/>
        </authorList>
    </citation>
    <scope>NUCLEOTIDE SEQUENCE [LARGE SCALE GENOMIC DNA]</scope>
    <source>
        <strain evidence="2">Cfa_2016G</strain>
        <tissue evidence="2">Leaf</tissue>
    </source>
</reference>
<organism evidence="2 3">
    <name type="scientific">Carpinus fangiana</name>
    <dbReference type="NCBI Taxonomy" id="176857"/>
    <lineage>
        <taxon>Eukaryota</taxon>
        <taxon>Viridiplantae</taxon>
        <taxon>Streptophyta</taxon>
        <taxon>Embryophyta</taxon>
        <taxon>Tracheophyta</taxon>
        <taxon>Spermatophyta</taxon>
        <taxon>Magnoliopsida</taxon>
        <taxon>eudicotyledons</taxon>
        <taxon>Gunneridae</taxon>
        <taxon>Pentapetalae</taxon>
        <taxon>rosids</taxon>
        <taxon>fabids</taxon>
        <taxon>Fagales</taxon>
        <taxon>Betulaceae</taxon>
        <taxon>Carpinus</taxon>
    </lineage>
</organism>
<feature type="compositionally biased region" description="Basic and acidic residues" evidence="1">
    <location>
        <begin position="380"/>
        <end position="405"/>
    </location>
</feature>
<dbReference type="GO" id="GO:0035658">
    <property type="term" value="C:Mon1-Ccz1 complex"/>
    <property type="evidence" value="ECO:0007669"/>
    <property type="project" value="InterPro"/>
</dbReference>
<feature type="compositionally biased region" description="Polar residues" evidence="1">
    <location>
        <begin position="547"/>
        <end position="562"/>
    </location>
</feature>
<feature type="compositionally biased region" description="Basic residues" evidence="1">
    <location>
        <begin position="1012"/>
        <end position="1029"/>
    </location>
</feature>
<accession>A0A5N6L3A6</accession>
<feature type="compositionally biased region" description="Basic and acidic residues" evidence="1">
    <location>
        <begin position="463"/>
        <end position="480"/>
    </location>
</feature>
<feature type="region of interest" description="Disordered" evidence="1">
    <location>
        <begin position="979"/>
        <end position="999"/>
    </location>
</feature>
<gene>
    <name evidence="2" type="ORF">FH972_025884</name>
</gene>
<dbReference type="EMBL" id="VIBQ01000072">
    <property type="protein sequence ID" value="KAB8606254.1"/>
    <property type="molecule type" value="Genomic_DNA"/>
</dbReference>
<feature type="region of interest" description="Disordered" evidence="1">
    <location>
        <begin position="1012"/>
        <end position="1037"/>
    </location>
</feature>
<feature type="region of interest" description="Disordered" evidence="1">
    <location>
        <begin position="454"/>
        <end position="482"/>
    </location>
</feature>
<dbReference type="GO" id="GO:0016192">
    <property type="term" value="P:vesicle-mediated transport"/>
    <property type="evidence" value="ECO:0007669"/>
    <property type="project" value="InterPro"/>
</dbReference>
<feature type="compositionally biased region" description="Basic residues" evidence="1">
    <location>
        <begin position="980"/>
        <end position="995"/>
    </location>
</feature>
<feature type="region of interest" description="Disordered" evidence="1">
    <location>
        <begin position="320"/>
        <end position="358"/>
    </location>
</feature>
<dbReference type="OrthoDB" id="240546at2759"/>
<dbReference type="PANTHER" id="PTHR13056:SF0">
    <property type="entry name" value="VACUOLAR FUSION PROTEIN CCZ1 HOMOLOG-RELATED"/>
    <property type="match status" value="1"/>
</dbReference>
<keyword evidence="3" id="KW-1185">Reference proteome</keyword>
<dbReference type="PANTHER" id="PTHR13056">
    <property type="entry name" value="VACUOLAR FUSION PROTEIN CCZ1 HOMOLOG-RELATED"/>
    <property type="match status" value="1"/>
</dbReference>